<dbReference type="EMBL" id="VXIV02001383">
    <property type="protein sequence ID" value="KAF6033323.1"/>
    <property type="molecule type" value="Genomic_DNA"/>
</dbReference>
<keyword evidence="3" id="KW-1185">Reference proteome</keyword>
<dbReference type="Gene3D" id="3.40.50.300">
    <property type="entry name" value="P-loop containing nucleotide triphosphate hydrolases"/>
    <property type="match status" value="1"/>
</dbReference>
<gene>
    <name evidence="2" type="ORF">EB796_008369</name>
</gene>
<dbReference type="InterPro" id="IPR027417">
    <property type="entry name" value="P-loop_NTPase"/>
</dbReference>
<comment type="caution">
    <text evidence="2">The sequence shown here is derived from an EMBL/GenBank/DDBJ whole genome shotgun (WGS) entry which is preliminary data.</text>
</comment>
<name>A0A7J7K563_BUGNE</name>
<evidence type="ECO:0000256" key="1">
    <source>
        <dbReference type="SAM" id="Phobius"/>
    </source>
</evidence>
<dbReference type="SUPFAM" id="SSF52540">
    <property type="entry name" value="P-loop containing nucleoside triphosphate hydrolases"/>
    <property type="match status" value="1"/>
</dbReference>
<proteinExistence type="predicted"/>
<dbReference type="AlphaFoldDB" id="A0A7J7K563"/>
<keyword evidence="1" id="KW-0812">Transmembrane</keyword>
<dbReference type="Proteomes" id="UP000593567">
    <property type="component" value="Unassembled WGS sequence"/>
</dbReference>
<keyword evidence="1" id="KW-1133">Transmembrane helix</keyword>
<protein>
    <recommendedName>
        <fullName evidence="4">Sulfotransferase domain-containing protein</fullName>
    </recommendedName>
</protein>
<accession>A0A7J7K563</accession>
<feature type="transmembrane region" description="Helical" evidence="1">
    <location>
        <begin position="5"/>
        <end position="23"/>
    </location>
</feature>
<organism evidence="2 3">
    <name type="scientific">Bugula neritina</name>
    <name type="common">Brown bryozoan</name>
    <name type="synonym">Sertularia neritina</name>
    <dbReference type="NCBI Taxonomy" id="10212"/>
    <lineage>
        <taxon>Eukaryota</taxon>
        <taxon>Metazoa</taxon>
        <taxon>Spiralia</taxon>
        <taxon>Lophotrochozoa</taxon>
        <taxon>Bryozoa</taxon>
        <taxon>Gymnolaemata</taxon>
        <taxon>Cheilostomatida</taxon>
        <taxon>Flustrina</taxon>
        <taxon>Buguloidea</taxon>
        <taxon>Bugulidae</taxon>
        <taxon>Bugula</taxon>
    </lineage>
</organism>
<dbReference type="OrthoDB" id="5912733at2759"/>
<dbReference type="PANTHER" id="PTHR33844:SF1">
    <property type="entry name" value="SULFOTRANSFERASE DOMAIN-CONTAINING PROTEIN"/>
    <property type="match status" value="1"/>
</dbReference>
<keyword evidence="1" id="KW-0472">Membrane</keyword>
<evidence type="ECO:0000313" key="3">
    <source>
        <dbReference type="Proteomes" id="UP000593567"/>
    </source>
</evidence>
<sequence length="457" mass="52666">MAVYIVNILFLIYCIYLVIYSLFRCCQLVSWWLTGVQGHLKSCRNGDNYESSAQLLRVWIKCTGRIVNVNLRHHFLSTHVRFVHPTYALQKHITLMTVTDTEAIFSISDKNENVFNVRKWPFLFLAQLPTAKYLLIMPISSMIKLGEELGDPKAKVIWIYHTGRCGSTALSQVFNSLPDVVSISEPNCLFTLDQHFKNKYYSQKKQLWTTSEDYLTLYKNTVRLLLKPTFKDANIFAIKSHAYMSKIDIQLIHKLFPSFYEVFMYRGIKEQIPSMYKPLNGGNLQAEISLCVATHPLLSALFPTIRPSSLVDVSCNDPEHLNWLFNRNNMAESIDFIITVIHFAETCFHYKEAAAKGVPVVAVKYEHLQEDKVTFFKALFSHIGLEMTSEKMRLIDEALVEDSQKGSIIDQETMKFLRQTNITPAMIANANSRLQYYDLPNWDESLLLPNTISKVLQ</sequence>
<evidence type="ECO:0008006" key="4">
    <source>
        <dbReference type="Google" id="ProtNLM"/>
    </source>
</evidence>
<dbReference type="PANTHER" id="PTHR33844">
    <property type="entry name" value="SULFOTRANSFER_1 DOMAIN-CONTAINING PROTEIN"/>
    <property type="match status" value="1"/>
</dbReference>
<reference evidence="2" key="1">
    <citation type="submission" date="2020-06" db="EMBL/GenBank/DDBJ databases">
        <title>Draft genome of Bugula neritina, a colonial animal packing powerful symbionts and potential medicines.</title>
        <authorList>
            <person name="Rayko M."/>
        </authorList>
    </citation>
    <scope>NUCLEOTIDE SEQUENCE [LARGE SCALE GENOMIC DNA]</scope>
    <source>
        <strain evidence="2">Kwan_BN1</strain>
    </source>
</reference>
<evidence type="ECO:0000313" key="2">
    <source>
        <dbReference type="EMBL" id="KAF6033323.1"/>
    </source>
</evidence>